<keyword evidence="1 4" id="KW-0378">Hydrolase</keyword>
<dbReference type="Pfam" id="PF08447">
    <property type="entry name" value="PAS_3"/>
    <property type="match status" value="1"/>
</dbReference>
<dbReference type="PANTHER" id="PTHR43156:SF14">
    <property type="entry name" value="PHOSPHOSERINE PHOSPHATASE RSBP"/>
    <property type="match status" value="1"/>
</dbReference>
<reference evidence="4 5" key="1">
    <citation type="submission" date="2024-09" db="EMBL/GenBank/DDBJ databases">
        <authorList>
            <person name="Sun Q."/>
            <person name="Mori K."/>
        </authorList>
    </citation>
    <scope>NUCLEOTIDE SEQUENCE [LARGE SCALE GENOMIC DNA]</scope>
    <source>
        <strain evidence="4 5">CCM 7759</strain>
    </source>
</reference>
<dbReference type="InterPro" id="IPR001932">
    <property type="entry name" value="PPM-type_phosphatase-like_dom"/>
</dbReference>
<dbReference type="Gene3D" id="3.60.40.10">
    <property type="entry name" value="PPM-type phosphatase domain"/>
    <property type="match status" value="1"/>
</dbReference>
<comment type="caution">
    <text evidence="4">The sequence shown here is derived from an EMBL/GenBank/DDBJ whole genome shotgun (WGS) entry which is preliminary data.</text>
</comment>
<dbReference type="InterPro" id="IPR035965">
    <property type="entry name" value="PAS-like_dom_sf"/>
</dbReference>
<dbReference type="EMBL" id="JBHLWN010000021">
    <property type="protein sequence ID" value="MFC0211598.1"/>
    <property type="molecule type" value="Genomic_DNA"/>
</dbReference>
<evidence type="ECO:0000259" key="2">
    <source>
        <dbReference type="PROSITE" id="PS50112"/>
    </source>
</evidence>
<proteinExistence type="predicted"/>
<protein>
    <submittedName>
        <fullName evidence="4">PP2C family protein-serine/threonine phosphatase</fullName>
        <ecNumber evidence="4">3.1.3.16</ecNumber>
    </submittedName>
</protein>
<feature type="domain" description="PAC" evidence="3">
    <location>
        <begin position="134"/>
        <end position="186"/>
    </location>
</feature>
<dbReference type="InterPro" id="IPR000014">
    <property type="entry name" value="PAS"/>
</dbReference>
<evidence type="ECO:0000313" key="5">
    <source>
        <dbReference type="Proteomes" id="UP001589776"/>
    </source>
</evidence>
<gene>
    <name evidence="4" type="ORF">ACFFK0_03885</name>
</gene>
<dbReference type="Proteomes" id="UP001589776">
    <property type="component" value="Unassembled WGS sequence"/>
</dbReference>
<dbReference type="SMART" id="SM00331">
    <property type="entry name" value="PP2C_SIG"/>
    <property type="match status" value="1"/>
</dbReference>
<dbReference type="InterPro" id="IPR036457">
    <property type="entry name" value="PPM-type-like_dom_sf"/>
</dbReference>
<dbReference type="CDD" id="cd00130">
    <property type="entry name" value="PAS"/>
    <property type="match status" value="1"/>
</dbReference>
<accession>A0ABV6DG32</accession>
<dbReference type="PANTHER" id="PTHR43156">
    <property type="entry name" value="STAGE II SPORULATION PROTEIN E-RELATED"/>
    <property type="match status" value="1"/>
</dbReference>
<dbReference type="PROSITE" id="PS50112">
    <property type="entry name" value="PAS"/>
    <property type="match status" value="1"/>
</dbReference>
<evidence type="ECO:0000259" key="3">
    <source>
        <dbReference type="PROSITE" id="PS50113"/>
    </source>
</evidence>
<feature type="domain" description="PAS" evidence="2">
    <location>
        <begin position="59"/>
        <end position="117"/>
    </location>
</feature>
<dbReference type="Gene3D" id="3.30.450.20">
    <property type="entry name" value="PAS domain"/>
    <property type="match status" value="1"/>
</dbReference>
<dbReference type="PROSITE" id="PS50113">
    <property type="entry name" value="PAC"/>
    <property type="match status" value="1"/>
</dbReference>
<dbReference type="SMART" id="SM00086">
    <property type="entry name" value="PAC"/>
    <property type="match status" value="1"/>
</dbReference>
<name>A0ABV6DG32_9BACL</name>
<dbReference type="SUPFAM" id="SSF55785">
    <property type="entry name" value="PYP-like sensor domain (PAS domain)"/>
    <property type="match status" value="1"/>
</dbReference>
<dbReference type="InterPro" id="IPR001610">
    <property type="entry name" value="PAC"/>
</dbReference>
<dbReference type="InterPro" id="IPR052016">
    <property type="entry name" value="Bact_Sigma-Reg"/>
</dbReference>
<evidence type="ECO:0000313" key="4">
    <source>
        <dbReference type="EMBL" id="MFC0211598.1"/>
    </source>
</evidence>
<dbReference type="InterPro" id="IPR013655">
    <property type="entry name" value="PAS_fold_3"/>
</dbReference>
<evidence type="ECO:0000256" key="1">
    <source>
        <dbReference type="ARBA" id="ARBA00022801"/>
    </source>
</evidence>
<sequence>MPEYALMLSLAVPVLLAVWIGAHIRRSRALIEQEEAEFPAASSEAVTPFMRAQAEWKAAQQELEHIFNSIDTVVASWNAVEKRYIKISAVCSKMFGYPAERFYENGSLITTLIHPDDVYMAPLIMETAGRGETAYWEFRVVLSGGEVKWLESRIFPELEENGALRGITTVLTDITVRKQLALREAADLELAGRVQRSVLSAPLQAPGLAIDARYLPSQTLGGDMYAWYPLEDGRYGLIILDVMGQGVPSSLVGMYVRSLLKGLMNRVTDPGLVVDELNRHMLRLFRENGGEMAAFFFTGIYVLLDPAAGKLQYVNAGHCPALLIDETDTVRRLEPTTVPVGLLDTISLHVEELAFTGETRLLLFTDGLVEGIGSSIGPALDSVAVRLRQSFRRREGLSELLCALVRGSENAMEAKDDISVVGVDIGKVSAA</sequence>
<organism evidence="4 5">
    <name type="scientific">Paenibacillus chartarius</name>
    <dbReference type="NCBI Taxonomy" id="747481"/>
    <lineage>
        <taxon>Bacteria</taxon>
        <taxon>Bacillati</taxon>
        <taxon>Bacillota</taxon>
        <taxon>Bacilli</taxon>
        <taxon>Bacillales</taxon>
        <taxon>Paenibacillaceae</taxon>
        <taxon>Paenibacillus</taxon>
    </lineage>
</organism>
<dbReference type="Pfam" id="PF07228">
    <property type="entry name" value="SpoIIE"/>
    <property type="match status" value="1"/>
</dbReference>
<dbReference type="EC" id="3.1.3.16" evidence="4"/>
<dbReference type="RefSeq" id="WP_377468582.1">
    <property type="nucleotide sequence ID" value="NZ_JBHLWN010000021.1"/>
</dbReference>
<dbReference type="NCBIfam" id="TIGR00229">
    <property type="entry name" value="sensory_box"/>
    <property type="match status" value="1"/>
</dbReference>
<dbReference type="InterPro" id="IPR000700">
    <property type="entry name" value="PAS-assoc_C"/>
</dbReference>
<keyword evidence="5" id="KW-1185">Reference proteome</keyword>
<dbReference type="SUPFAM" id="SSF81606">
    <property type="entry name" value="PP2C-like"/>
    <property type="match status" value="1"/>
</dbReference>
<dbReference type="GO" id="GO:0004722">
    <property type="term" value="F:protein serine/threonine phosphatase activity"/>
    <property type="evidence" value="ECO:0007669"/>
    <property type="project" value="UniProtKB-EC"/>
</dbReference>